<feature type="region of interest" description="Disordered" evidence="3">
    <location>
        <begin position="478"/>
        <end position="497"/>
    </location>
</feature>
<evidence type="ECO:0000259" key="4">
    <source>
        <dbReference type="PROSITE" id="PS50014"/>
    </source>
</evidence>
<dbReference type="SUPFAM" id="SSF47370">
    <property type="entry name" value="Bromodomain"/>
    <property type="match status" value="1"/>
</dbReference>
<gene>
    <name evidence="5" type="ORF">LE_TR21464_c0_g1_i1_g.69040</name>
</gene>
<organism evidence="5">
    <name type="scientific">Noccaea caerulescens</name>
    <name type="common">Alpine penny-cress</name>
    <name type="synonym">Thlaspi caerulescens</name>
    <dbReference type="NCBI Taxonomy" id="107243"/>
    <lineage>
        <taxon>Eukaryota</taxon>
        <taxon>Viridiplantae</taxon>
        <taxon>Streptophyta</taxon>
        <taxon>Embryophyta</taxon>
        <taxon>Tracheophyta</taxon>
        <taxon>Spermatophyta</taxon>
        <taxon>Magnoliopsida</taxon>
        <taxon>eudicotyledons</taxon>
        <taxon>Gunneridae</taxon>
        <taxon>Pentapetalae</taxon>
        <taxon>rosids</taxon>
        <taxon>malvids</taxon>
        <taxon>Brassicales</taxon>
        <taxon>Brassicaceae</taxon>
        <taxon>Coluteocarpeae</taxon>
        <taxon>Noccaea</taxon>
    </lineage>
</organism>
<proteinExistence type="predicted"/>
<dbReference type="PROSITE" id="PS50014">
    <property type="entry name" value="BROMODOMAIN_2"/>
    <property type="match status" value="1"/>
</dbReference>
<dbReference type="Gene3D" id="1.20.920.10">
    <property type="entry name" value="Bromodomain-like"/>
    <property type="match status" value="1"/>
</dbReference>
<feature type="domain" description="Bromo" evidence="4">
    <location>
        <begin position="192"/>
        <end position="262"/>
    </location>
</feature>
<dbReference type="PROSITE" id="PS00633">
    <property type="entry name" value="BROMODOMAIN_1"/>
    <property type="match status" value="1"/>
</dbReference>
<feature type="compositionally biased region" description="Low complexity" evidence="3">
    <location>
        <begin position="289"/>
        <end position="302"/>
    </location>
</feature>
<feature type="compositionally biased region" description="Acidic residues" evidence="3">
    <location>
        <begin position="85"/>
        <end position="96"/>
    </location>
</feature>
<evidence type="ECO:0000313" key="5">
    <source>
        <dbReference type="EMBL" id="JAU54232.1"/>
    </source>
</evidence>
<feature type="compositionally biased region" description="Basic and acidic residues" evidence="3">
    <location>
        <begin position="37"/>
        <end position="48"/>
    </location>
</feature>
<accession>A0A1J3GHH2</accession>
<feature type="compositionally biased region" description="Polar residues" evidence="3">
    <location>
        <begin position="316"/>
        <end position="326"/>
    </location>
</feature>
<dbReference type="AlphaFoldDB" id="A0A1J3GHH2"/>
<protein>
    <submittedName>
        <fullName evidence="5">Bromodomain and PHD finger-containing protein 3</fullName>
    </submittedName>
</protein>
<dbReference type="InterPro" id="IPR051831">
    <property type="entry name" value="Bromodomain_contain_prot"/>
</dbReference>
<feature type="region of interest" description="Disordered" evidence="3">
    <location>
        <begin position="555"/>
        <end position="606"/>
    </location>
</feature>
<dbReference type="PRINTS" id="PR00503">
    <property type="entry name" value="BROMODOMAIN"/>
</dbReference>
<dbReference type="InterPro" id="IPR036427">
    <property type="entry name" value="Bromodomain-like_sf"/>
</dbReference>
<evidence type="ECO:0000256" key="1">
    <source>
        <dbReference type="ARBA" id="ARBA00023117"/>
    </source>
</evidence>
<dbReference type="SMART" id="SM00297">
    <property type="entry name" value="BROMO"/>
    <property type="match status" value="1"/>
</dbReference>
<dbReference type="Pfam" id="PF00439">
    <property type="entry name" value="Bromodomain"/>
    <property type="match status" value="1"/>
</dbReference>
<feature type="compositionally biased region" description="Polar residues" evidence="3">
    <location>
        <begin position="50"/>
        <end position="64"/>
    </location>
</feature>
<dbReference type="EMBL" id="GEVL01023109">
    <property type="protein sequence ID" value="JAU54232.1"/>
    <property type="molecule type" value="Transcribed_RNA"/>
</dbReference>
<feature type="compositionally biased region" description="Basic residues" evidence="3">
    <location>
        <begin position="99"/>
        <end position="116"/>
    </location>
</feature>
<dbReference type="InterPro" id="IPR001487">
    <property type="entry name" value="Bromodomain"/>
</dbReference>
<evidence type="ECO:0000256" key="2">
    <source>
        <dbReference type="PROSITE-ProRule" id="PRU00035"/>
    </source>
</evidence>
<dbReference type="PANTHER" id="PTHR22881:SF11">
    <property type="entry name" value="BROMODOMAIN-CONTAINING PROTEIN DDB_G0270170-LIKE ISOFORM X1"/>
    <property type="match status" value="1"/>
</dbReference>
<keyword evidence="1 2" id="KW-0103">Bromodomain</keyword>
<evidence type="ECO:0000256" key="3">
    <source>
        <dbReference type="SAM" id="MobiDB-lite"/>
    </source>
</evidence>
<feature type="compositionally biased region" description="Polar residues" evidence="3">
    <location>
        <begin position="71"/>
        <end position="80"/>
    </location>
</feature>
<dbReference type="InterPro" id="IPR018359">
    <property type="entry name" value="Bromodomain_CS"/>
</dbReference>
<dbReference type="PANTHER" id="PTHR22881">
    <property type="entry name" value="BROMODOMAIN CONTAINING PROTEIN"/>
    <property type="match status" value="1"/>
</dbReference>
<feature type="compositionally biased region" description="Low complexity" evidence="3">
    <location>
        <begin position="644"/>
        <end position="658"/>
    </location>
</feature>
<reference evidence="5" key="1">
    <citation type="submission" date="2016-07" db="EMBL/GenBank/DDBJ databases">
        <title>De novo transcriptome assembly of four accessions of the metal hyperaccumulator plant Noccaea caerulescens.</title>
        <authorList>
            <person name="Blande D."/>
            <person name="Halimaa P."/>
            <person name="Tervahauta A.I."/>
            <person name="Aarts M.G."/>
            <person name="Karenlampi S.O."/>
        </authorList>
    </citation>
    <scope>NUCLEOTIDE SEQUENCE</scope>
</reference>
<feature type="region of interest" description="Disordered" evidence="3">
    <location>
        <begin position="632"/>
        <end position="666"/>
    </location>
</feature>
<feature type="region of interest" description="Disordered" evidence="3">
    <location>
        <begin position="281"/>
        <end position="354"/>
    </location>
</feature>
<sequence length="666" mass="73451">MGEVADTMTKKKKKGRPSLLDLQKRAIKQQQLQQQHKNHDEPVEDHRSGSKNPNSLNQPPNSGSRSKRRNPNTNGVSSDSPWIKDDEDGEEEDDDERREKKHRLLHGLNSHSHRHSPNSQSGGSDLNLDEPSETPEASANRRKIGGGAPGSDYTGEKASKATDILQGSPVESGPTTPLPDKKLLVFILDRLQKKDTYGVYSDPVDAEELPDYHDIITNPMDFSTVRKKLDSGAYATLEQFEGDVFLICTNAMEYNSADTVYYRQARAIQELAKKDFENLRQDSDDEEPQSQQQQQQQQQQQPKVAKRGRPPKKQPEPSSIDRTASEVSADALIPGGDSSNKFSGAYNLRKAPPSNKFRQAETSVRINHNSESQSGWSIDWENEFPPSVVKAVNKYGMKHFNVDDNRRDTYYHLSASTQEPSVLTTLKEESKQLIPVGLNTEYGYARSLARFAANIGPVAWKVASRRIETVLPSGIKFGQGWVGDNPAGPEEDDPQKNNLLVSSLGKQKCSNDLASDDHSNRILSPTASVSSAFIGNRHSSSQGIEETAPLPARVLNPETEHPSSSSSRPAGPPIKLESSNGLNRGFSGFSHSPSPMLGMARQQQPNITSEAIPSSQQQGLLFPYTKQEFHRFPPDLNARLVSPNSPGSNQQTGSSSSQHPDLALQL</sequence>
<feature type="region of interest" description="Disordered" evidence="3">
    <location>
        <begin position="1"/>
        <end position="156"/>
    </location>
</feature>
<name>A0A1J3GHH2_NOCCA</name>